<dbReference type="PANTHER" id="PTHR30035">
    <property type="entry name" value="LIPOPROTEIN VACJ-RELATED"/>
    <property type="match status" value="1"/>
</dbReference>
<name>A0ABT7T0L0_9ALTE</name>
<dbReference type="EMBL" id="JAUCBP010000012">
    <property type="protein sequence ID" value="MDM7861965.1"/>
    <property type="molecule type" value="Genomic_DNA"/>
</dbReference>
<dbReference type="InterPro" id="IPR007428">
    <property type="entry name" value="MlaA"/>
</dbReference>
<dbReference type="Pfam" id="PF04333">
    <property type="entry name" value="MlaA"/>
    <property type="match status" value="1"/>
</dbReference>
<reference evidence="4 5" key="1">
    <citation type="submission" date="2023-06" db="EMBL/GenBank/DDBJ databases">
        <title>Alteromonas sp. ASW11-36 isolated from intertidal sand.</title>
        <authorList>
            <person name="Li Y."/>
        </authorList>
    </citation>
    <scope>NUCLEOTIDE SEQUENCE [LARGE SCALE GENOMIC DNA]</scope>
    <source>
        <strain evidence="4 5">ASW11-36</strain>
    </source>
</reference>
<keyword evidence="2 3" id="KW-0732">Signal</keyword>
<keyword evidence="5" id="KW-1185">Reference proteome</keyword>
<comment type="caution">
    <text evidence="4">The sequence shown here is derived from an EMBL/GenBank/DDBJ whole genome shotgun (WGS) entry which is preliminary data.</text>
</comment>
<gene>
    <name evidence="4" type="ORF">QTP81_15280</name>
</gene>
<dbReference type="PROSITE" id="PS51257">
    <property type="entry name" value="PROKAR_LIPOPROTEIN"/>
    <property type="match status" value="1"/>
</dbReference>
<protein>
    <submittedName>
        <fullName evidence="4">VacJ family lipoprotein</fullName>
    </submittedName>
</protein>
<proteinExistence type="inferred from homology"/>
<evidence type="ECO:0000256" key="2">
    <source>
        <dbReference type="ARBA" id="ARBA00022729"/>
    </source>
</evidence>
<keyword evidence="4" id="KW-0449">Lipoprotein</keyword>
<feature type="signal peptide" evidence="3">
    <location>
        <begin position="1"/>
        <end position="23"/>
    </location>
</feature>
<sequence>MNTRFLMLLVVMALGLGGCATNSASQQVEAEANAGDPRDPLEPINRAVWDFNYDVLDAYILRPITVGYVTVMPEVARKGLLNAAQNLEEPVNFVNNLLQGKAAESFDSAFRFVINSTVGLAGTIDVAGAIGVERQEEDFDEVMGVWGIGNGPYLMIPAAGPNDVRGVTGEVVDNLYFPATYLNSNWTLLRWSVELLETRALFMEQEQQLEASADSYAFVKSAYFQNKAFQVNDGEVEEEQLDEDELEDFEAFEDMLDDIDY</sequence>
<feature type="chain" id="PRO_5045765198" evidence="3">
    <location>
        <begin position="24"/>
        <end position="261"/>
    </location>
</feature>
<dbReference type="PANTHER" id="PTHR30035:SF3">
    <property type="entry name" value="INTERMEMBRANE PHOSPHOLIPID TRANSPORT SYSTEM LIPOPROTEIN MLAA"/>
    <property type="match status" value="1"/>
</dbReference>
<dbReference type="Proteomes" id="UP001234343">
    <property type="component" value="Unassembled WGS sequence"/>
</dbReference>
<accession>A0ABT7T0L0</accession>
<dbReference type="RefSeq" id="WP_289366671.1">
    <property type="nucleotide sequence ID" value="NZ_JAUCBP010000012.1"/>
</dbReference>
<comment type="similarity">
    <text evidence="1">Belongs to the MlaA family.</text>
</comment>
<evidence type="ECO:0000256" key="3">
    <source>
        <dbReference type="SAM" id="SignalP"/>
    </source>
</evidence>
<organism evidence="4 5">
    <name type="scientific">Alteromonas arenosi</name>
    <dbReference type="NCBI Taxonomy" id="3055817"/>
    <lineage>
        <taxon>Bacteria</taxon>
        <taxon>Pseudomonadati</taxon>
        <taxon>Pseudomonadota</taxon>
        <taxon>Gammaproteobacteria</taxon>
        <taxon>Alteromonadales</taxon>
        <taxon>Alteromonadaceae</taxon>
        <taxon>Alteromonas/Salinimonas group</taxon>
        <taxon>Alteromonas</taxon>
    </lineage>
</organism>
<evidence type="ECO:0000256" key="1">
    <source>
        <dbReference type="ARBA" id="ARBA00010634"/>
    </source>
</evidence>
<dbReference type="PRINTS" id="PR01805">
    <property type="entry name" value="VACJLIPOPROT"/>
</dbReference>
<evidence type="ECO:0000313" key="4">
    <source>
        <dbReference type="EMBL" id="MDM7861965.1"/>
    </source>
</evidence>
<evidence type="ECO:0000313" key="5">
    <source>
        <dbReference type="Proteomes" id="UP001234343"/>
    </source>
</evidence>